<name>A0A1M7B0N1_9BACT</name>
<sequence length="299" mass="34551">MWESFRKLFKGYLQLERSLSGNSIEAYLRDVEKLEQYLQANGQEKLRPQDVTLQDLQSCVQWVAKLGMTPASQARIISGIKAFYKFLLMEDMAKEDPSQLLEAPKLQRKLPDVLTFEEIELIISQIQLDTPEGHRNRAILETMYSCGLRVSEVVNLQITQLHFDVGFIRVIGKGNKERLVPIGKDAMKQIDMYRRNIRIHVPVKQGEEDTVFLNRRGSALSRVMIFLVIKDLVKLAGIEKNVSPHTFRHSFATHLVEGGADLRAVQEMLGHESITTTEIYTHIDREYLRDTLQRFHPRF</sequence>
<feature type="active site" evidence="10">
    <location>
        <position position="173"/>
    </location>
</feature>
<comment type="function">
    <text evidence="10">Site-specific tyrosine recombinase, which acts by catalyzing the cutting and rejoining of the recombining DNA molecules. The XerC-XerD complex is essential to convert dimers of the bacterial chromosome into monomers to permit their segregation at cell division. It also contributes to the segregational stability of plasmids.</text>
</comment>
<dbReference type="STRING" id="1419482.SAMN05444266_103481"/>
<evidence type="ECO:0000256" key="9">
    <source>
        <dbReference type="ARBA" id="ARBA00023306"/>
    </source>
</evidence>
<evidence type="ECO:0000313" key="14">
    <source>
        <dbReference type="Proteomes" id="UP000184420"/>
    </source>
</evidence>
<reference evidence="13 14" key="1">
    <citation type="submission" date="2016-11" db="EMBL/GenBank/DDBJ databases">
        <authorList>
            <person name="Jaros S."/>
            <person name="Januszkiewicz K."/>
            <person name="Wedrychowicz H."/>
        </authorList>
    </citation>
    <scope>NUCLEOTIDE SEQUENCE [LARGE SCALE GENOMIC DNA]</scope>
    <source>
        <strain evidence="13 14">DSM 27406</strain>
    </source>
</reference>
<dbReference type="InterPro" id="IPR002104">
    <property type="entry name" value="Integrase_catalytic"/>
</dbReference>
<dbReference type="Proteomes" id="UP000184420">
    <property type="component" value="Unassembled WGS sequence"/>
</dbReference>
<comment type="similarity">
    <text evidence="10">Belongs to the 'phage' integrase family. XerC subfamily.</text>
</comment>
<evidence type="ECO:0000313" key="13">
    <source>
        <dbReference type="EMBL" id="SHL48521.1"/>
    </source>
</evidence>
<evidence type="ECO:0000256" key="4">
    <source>
        <dbReference type="ARBA" id="ARBA00022618"/>
    </source>
</evidence>
<evidence type="ECO:0000256" key="2">
    <source>
        <dbReference type="ARBA" id="ARBA00010450"/>
    </source>
</evidence>
<dbReference type="GO" id="GO:0005737">
    <property type="term" value="C:cytoplasm"/>
    <property type="evidence" value="ECO:0007669"/>
    <property type="project" value="UniProtKB-SubCell"/>
</dbReference>
<keyword evidence="5 10" id="KW-0159">Chromosome partition</keyword>
<evidence type="ECO:0000256" key="7">
    <source>
        <dbReference type="ARBA" id="ARBA00023125"/>
    </source>
</evidence>
<evidence type="ECO:0000256" key="6">
    <source>
        <dbReference type="ARBA" id="ARBA00022908"/>
    </source>
</evidence>
<protein>
    <recommendedName>
        <fullName evidence="10">Tyrosine recombinase XerC</fullName>
    </recommendedName>
</protein>
<evidence type="ECO:0000259" key="11">
    <source>
        <dbReference type="PROSITE" id="PS51898"/>
    </source>
</evidence>
<evidence type="ECO:0000256" key="1">
    <source>
        <dbReference type="ARBA" id="ARBA00004496"/>
    </source>
</evidence>
<keyword evidence="4 10" id="KW-0132">Cell division</keyword>
<dbReference type="Pfam" id="PF00589">
    <property type="entry name" value="Phage_integrase"/>
    <property type="match status" value="1"/>
</dbReference>
<dbReference type="AlphaFoldDB" id="A0A1M7B0N1"/>
<comment type="subunit">
    <text evidence="10">Forms a cyclic heterotetrameric complex composed of two molecules of XerC and two molecules of XerD.</text>
</comment>
<dbReference type="InterPro" id="IPR023009">
    <property type="entry name" value="Tyrosine_recombinase_XerC/XerD"/>
</dbReference>
<dbReference type="GO" id="GO:0009037">
    <property type="term" value="F:tyrosine-based site-specific recombinase activity"/>
    <property type="evidence" value="ECO:0007669"/>
    <property type="project" value="UniProtKB-UniRule"/>
</dbReference>
<dbReference type="InterPro" id="IPR050090">
    <property type="entry name" value="Tyrosine_recombinase_XerCD"/>
</dbReference>
<organism evidence="13 14">
    <name type="scientific">Chitinophaga jiangningensis</name>
    <dbReference type="NCBI Taxonomy" id="1419482"/>
    <lineage>
        <taxon>Bacteria</taxon>
        <taxon>Pseudomonadati</taxon>
        <taxon>Bacteroidota</taxon>
        <taxon>Chitinophagia</taxon>
        <taxon>Chitinophagales</taxon>
        <taxon>Chitinophagaceae</taxon>
        <taxon>Chitinophaga</taxon>
    </lineage>
</organism>
<keyword evidence="3 10" id="KW-0963">Cytoplasm</keyword>
<keyword evidence="14" id="KW-1185">Reference proteome</keyword>
<dbReference type="GO" id="GO:0003677">
    <property type="term" value="F:DNA binding"/>
    <property type="evidence" value="ECO:0007669"/>
    <property type="project" value="UniProtKB-UniRule"/>
</dbReference>
<feature type="active site" evidence="10">
    <location>
        <position position="248"/>
    </location>
</feature>
<comment type="subcellular location">
    <subcellularLocation>
        <location evidence="1 10">Cytoplasm</location>
    </subcellularLocation>
</comment>
<evidence type="ECO:0000259" key="12">
    <source>
        <dbReference type="PROSITE" id="PS51900"/>
    </source>
</evidence>
<dbReference type="HAMAP" id="MF_01808">
    <property type="entry name" value="Recomb_XerC_XerD"/>
    <property type="match status" value="1"/>
</dbReference>
<dbReference type="PANTHER" id="PTHR30349">
    <property type="entry name" value="PHAGE INTEGRASE-RELATED"/>
    <property type="match status" value="1"/>
</dbReference>
<dbReference type="Gene3D" id="1.10.443.10">
    <property type="entry name" value="Intergrase catalytic core"/>
    <property type="match status" value="1"/>
</dbReference>
<dbReference type="CDD" id="cd00798">
    <property type="entry name" value="INT_XerDC_C"/>
    <property type="match status" value="1"/>
</dbReference>
<dbReference type="InterPro" id="IPR011010">
    <property type="entry name" value="DNA_brk_join_enz"/>
</dbReference>
<comment type="similarity">
    <text evidence="2">Belongs to the 'phage' integrase family. XerD subfamily.</text>
</comment>
<dbReference type="InterPro" id="IPR004107">
    <property type="entry name" value="Integrase_SAM-like_N"/>
</dbReference>
<keyword evidence="9 10" id="KW-0131">Cell cycle</keyword>
<keyword evidence="7 10" id="KW-0238">DNA-binding</keyword>
<dbReference type="PROSITE" id="PS51898">
    <property type="entry name" value="TYR_RECOMBINASE"/>
    <property type="match status" value="1"/>
</dbReference>
<dbReference type="GO" id="GO:0051301">
    <property type="term" value="P:cell division"/>
    <property type="evidence" value="ECO:0007669"/>
    <property type="project" value="UniProtKB-KW"/>
</dbReference>
<dbReference type="OrthoDB" id="9801717at2"/>
<feature type="active site" description="O-(3'-phospho-DNA)-tyrosine intermediate" evidence="10">
    <location>
        <position position="280"/>
    </location>
</feature>
<keyword evidence="8 10" id="KW-0233">DNA recombination</keyword>
<feature type="domain" description="Core-binding (CB)" evidence="12">
    <location>
        <begin position="1"/>
        <end position="88"/>
    </location>
</feature>
<dbReference type="NCBIfam" id="TIGR02225">
    <property type="entry name" value="recomb_XerD"/>
    <property type="match status" value="1"/>
</dbReference>
<proteinExistence type="inferred from homology"/>
<dbReference type="InterPro" id="IPR013762">
    <property type="entry name" value="Integrase-like_cat_sf"/>
</dbReference>
<dbReference type="GO" id="GO:0007059">
    <property type="term" value="P:chromosome segregation"/>
    <property type="evidence" value="ECO:0007669"/>
    <property type="project" value="UniProtKB-UniRule"/>
</dbReference>
<dbReference type="SUPFAM" id="SSF56349">
    <property type="entry name" value="DNA breaking-rejoining enzymes"/>
    <property type="match status" value="1"/>
</dbReference>
<evidence type="ECO:0000256" key="8">
    <source>
        <dbReference type="ARBA" id="ARBA00023172"/>
    </source>
</evidence>
<dbReference type="PANTHER" id="PTHR30349:SF81">
    <property type="entry name" value="TYROSINE RECOMBINASE XERC"/>
    <property type="match status" value="1"/>
</dbReference>
<gene>
    <name evidence="10" type="primary">xerC</name>
    <name evidence="13" type="ORF">SAMN05444266_103481</name>
</gene>
<feature type="active site" evidence="10">
    <location>
        <position position="245"/>
    </location>
</feature>
<dbReference type="PROSITE" id="PS51900">
    <property type="entry name" value="CB"/>
    <property type="match status" value="1"/>
</dbReference>
<dbReference type="GO" id="GO:0006313">
    <property type="term" value="P:DNA transposition"/>
    <property type="evidence" value="ECO:0007669"/>
    <property type="project" value="UniProtKB-UniRule"/>
</dbReference>
<dbReference type="NCBIfam" id="NF001399">
    <property type="entry name" value="PRK00283.1"/>
    <property type="match status" value="1"/>
</dbReference>
<accession>A0A1M7B0N1</accession>
<dbReference type="RefSeq" id="WP_073080308.1">
    <property type="nucleotide sequence ID" value="NZ_FRBL01000003.1"/>
</dbReference>
<evidence type="ECO:0000256" key="10">
    <source>
        <dbReference type="HAMAP-Rule" id="MF_01808"/>
    </source>
</evidence>
<keyword evidence="6 10" id="KW-0229">DNA integration</keyword>
<dbReference type="InterPro" id="IPR044068">
    <property type="entry name" value="CB"/>
</dbReference>
<dbReference type="InterPro" id="IPR011932">
    <property type="entry name" value="Recomb_XerD"/>
</dbReference>
<feature type="active site" evidence="10">
    <location>
        <position position="271"/>
    </location>
</feature>
<dbReference type="Gene3D" id="1.10.150.130">
    <property type="match status" value="1"/>
</dbReference>
<dbReference type="EMBL" id="FRBL01000003">
    <property type="protein sequence ID" value="SHL48521.1"/>
    <property type="molecule type" value="Genomic_DNA"/>
</dbReference>
<feature type="active site" evidence="10">
    <location>
        <position position="149"/>
    </location>
</feature>
<evidence type="ECO:0000256" key="3">
    <source>
        <dbReference type="ARBA" id="ARBA00022490"/>
    </source>
</evidence>
<dbReference type="InterPro" id="IPR010998">
    <property type="entry name" value="Integrase_recombinase_N"/>
</dbReference>
<evidence type="ECO:0000256" key="5">
    <source>
        <dbReference type="ARBA" id="ARBA00022829"/>
    </source>
</evidence>
<dbReference type="Pfam" id="PF02899">
    <property type="entry name" value="Phage_int_SAM_1"/>
    <property type="match status" value="1"/>
</dbReference>
<feature type="domain" description="Tyr recombinase" evidence="11">
    <location>
        <begin position="109"/>
        <end position="293"/>
    </location>
</feature>